<evidence type="ECO:0000256" key="2">
    <source>
        <dbReference type="ARBA" id="ARBA00012438"/>
    </source>
</evidence>
<feature type="transmembrane region" description="Helical" evidence="9">
    <location>
        <begin position="166"/>
        <end position="188"/>
    </location>
</feature>
<feature type="transmembrane region" description="Helical" evidence="9">
    <location>
        <begin position="93"/>
        <end position="110"/>
    </location>
</feature>
<organism evidence="11 12">
    <name type="scientific">Streptomyces coeruleofuscus</name>
    <dbReference type="NCBI Taxonomy" id="66879"/>
    <lineage>
        <taxon>Bacteria</taxon>
        <taxon>Bacillati</taxon>
        <taxon>Actinomycetota</taxon>
        <taxon>Actinomycetes</taxon>
        <taxon>Kitasatosporales</taxon>
        <taxon>Streptomycetaceae</taxon>
        <taxon>Streptomyces</taxon>
    </lineage>
</organism>
<evidence type="ECO:0000256" key="8">
    <source>
        <dbReference type="ARBA" id="ARBA00023012"/>
    </source>
</evidence>
<feature type="transmembrane region" description="Helical" evidence="9">
    <location>
        <begin position="140"/>
        <end position="160"/>
    </location>
</feature>
<evidence type="ECO:0000313" key="11">
    <source>
        <dbReference type="EMBL" id="GAA2399520.1"/>
    </source>
</evidence>
<keyword evidence="3" id="KW-0597">Phosphoprotein</keyword>
<evidence type="ECO:0000259" key="10">
    <source>
        <dbReference type="Pfam" id="PF07730"/>
    </source>
</evidence>
<keyword evidence="4" id="KW-0808">Transferase</keyword>
<dbReference type="Gene3D" id="1.20.5.1930">
    <property type="match status" value="1"/>
</dbReference>
<dbReference type="CDD" id="cd16917">
    <property type="entry name" value="HATPase_UhpB-NarQ-NarX-like"/>
    <property type="match status" value="1"/>
</dbReference>
<evidence type="ECO:0000256" key="5">
    <source>
        <dbReference type="ARBA" id="ARBA00022741"/>
    </source>
</evidence>
<proteinExistence type="predicted"/>
<dbReference type="Pfam" id="PF07730">
    <property type="entry name" value="HisKA_3"/>
    <property type="match status" value="1"/>
</dbReference>
<comment type="caution">
    <text evidence="11">The sequence shown here is derived from an EMBL/GenBank/DDBJ whole genome shotgun (WGS) entry which is preliminary data.</text>
</comment>
<dbReference type="InterPro" id="IPR011712">
    <property type="entry name" value="Sig_transdc_His_kin_sub3_dim/P"/>
</dbReference>
<evidence type="ECO:0000256" key="6">
    <source>
        <dbReference type="ARBA" id="ARBA00022777"/>
    </source>
</evidence>
<gene>
    <name evidence="11" type="ORF">GCM10010255_35100</name>
</gene>
<keyword evidence="6" id="KW-0418">Kinase</keyword>
<comment type="catalytic activity">
    <reaction evidence="1">
        <text>ATP + protein L-histidine = ADP + protein N-phospho-L-histidine.</text>
        <dbReference type="EC" id="2.7.13.3"/>
    </reaction>
</comment>
<keyword evidence="12" id="KW-1185">Reference proteome</keyword>
<evidence type="ECO:0000256" key="1">
    <source>
        <dbReference type="ARBA" id="ARBA00000085"/>
    </source>
</evidence>
<keyword evidence="7" id="KW-0067">ATP-binding</keyword>
<keyword evidence="5" id="KW-0547">Nucleotide-binding</keyword>
<reference evidence="12" key="1">
    <citation type="journal article" date="2019" name="Int. J. Syst. Evol. Microbiol.">
        <title>The Global Catalogue of Microorganisms (GCM) 10K type strain sequencing project: providing services to taxonomists for standard genome sequencing and annotation.</title>
        <authorList>
            <consortium name="The Broad Institute Genomics Platform"/>
            <consortium name="The Broad Institute Genome Sequencing Center for Infectious Disease"/>
            <person name="Wu L."/>
            <person name="Ma J."/>
        </authorList>
    </citation>
    <scope>NUCLEOTIDE SEQUENCE [LARGE SCALE GENOMIC DNA]</scope>
    <source>
        <strain evidence="12">JCM 4358</strain>
    </source>
</reference>
<protein>
    <recommendedName>
        <fullName evidence="2">histidine kinase</fullName>
        <ecNumber evidence="2">2.7.13.3</ecNumber>
    </recommendedName>
</protein>
<dbReference type="InterPro" id="IPR050482">
    <property type="entry name" value="Sensor_HK_TwoCompSys"/>
</dbReference>
<evidence type="ECO:0000256" key="4">
    <source>
        <dbReference type="ARBA" id="ARBA00022679"/>
    </source>
</evidence>
<keyword evidence="9" id="KW-0812">Transmembrane</keyword>
<dbReference type="EC" id="2.7.13.3" evidence="2"/>
<evidence type="ECO:0000313" key="12">
    <source>
        <dbReference type="Proteomes" id="UP001499986"/>
    </source>
</evidence>
<keyword evidence="8" id="KW-0902">Two-component regulatory system</keyword>
<dbReference type="Proteomes" id="UP001499986">
    <property type="component" value="Unassembled WGS sequence"/>
</dbReference>
<dbReference type="InterPro" id="IPR036890">
    <property type="entry name" value="HATPase_C_sf"/>
</dbReference>
<feature type="domain" description="Signal transduction histidine kinase subgroup 3 dimerisation and phosphoacceptor" evidence="10">
    <location>
        <begin position="206"/>
        <end position="271"/>
    </location>
</feature>
<feature type="transmembrane region" description="Helical" evidence="9">
    <location>
        <begin position="45"/>
        <end position="63"/>
    </location>
</feature>
<sequence length="429" mass="45369">MRTQGSRHFFSPKAPDVTDATYAPDVTDATGTDPLHRVMRPLARTAMAGVLVMLWFLDVAMSIGTKGALLPLGGLLPGALALYGPLRLPGVRPFLAAAWSLALSVVLLVRGTDSDSPGLMELLALTVLLTSAARGPQAFGISFGSCGLLAAAMLTLAMRVPGSGDGAVFAMVMVAFMAAAAISLGAYLRLLDGRRQRAVQRIRYDERLELARDLHDFVAHHVTGIVVLAQAGRTVWEFSPQKVASIFDDIEQAGSQTLDSMRQLVTVLREQTTPAGLPAPIHGITQIPALVESFQRGGPPVHLELADSASLMELPPEVATTAHRVVTEGLTNVRRHAPHTTGVTVRVGLGPDGLEVMVRNEPSPPGAGRRSLRFLPRGRTDGFGLLGLHERVRAVGGTFRSGPVDGGGWEVSSVLPVRHTNPTASKGSA</sequence>
<dbReference type="SUPFAM" id="SSF55874">
    <property type="entry name" value="ATPase domain of HSP90 chaperone/DNA topoisomerase II/histidine kinase"/>
    <property type="match status" value="1"/>
</dbReference>
<keyword evidence="9" id="KW-1133">Transmembrane helix</keyword>
<keyword evidence="9" id="KW-0472">Membrane</keyword>
<evidence type="ECO:0000256" key="7">
    <source>
        <dbReference type="ARBA" id="ARBA00022840"/>
    </source>
</evidence>
<dbReference type="PANTHER" id="PTHR24421">
    <property type="entry name" value="NITRATE/NITRITE SENSOR PROTEIN NARX-RELATED"/>
    <property type="match status" value="1"/>
</dbReference>
<dbReference type="Gene3D" id="3.30.565.10">
    <property type="entry name" value="Histidine kinase-like ATPase, C-terminal domain"/>
    <property type="match status" value="1"/>
</dbReference>
<dbReference type="PANTHER" id="PTHR24421:SF10">
    <property type="entry name" value="NITRATE_NITRITE SENSOR PROTEIN NARQ"/>
    <property type="match status" value="1"/>
</dbReference>
<accession>A0ABP5VCE1</accession>
<evidence type="ECO:0000256" key="9">
    <source>
        <dbReference type="SAM" id="Phobius"/>
    </source>
</evidence>
<name>A0ABP5VCE1_9ACTN</name>
<evidence type="ECO:0000256" key="3">
    <source>
        <dbReference type="ARBA" id="ARBA00022553"/>
    </source>
</evidence>
<dbReference type="EMBL" id="BAAASE010000004">
    <property type="protein sequence ID" value="GAA2399520.1"/>
    <property type="molecule type" value="Genomic_DNA"/>
</dbReference>